<keyword evidence="2" id="KW-1185">Reference proteome</keyword>
<dbReference type="Proteomes" id="UP001266357">
    <property type="component" value="Unassembled WGS sequence"/>
</dbReference>
<evidence type="ECO:0000313" key="2">
    <source>
        <dbReference type="Proteomes" id="UP001266357"/>
    </source>
</evidence>
<sequence>MNTEIDTLFNKAITALPCVAKYTSKFKDGDYHGYVFLQPDWRRYSFLIKAEKLRDNQDLTEKKPLCLAPLLATQISKIQQLTATKNHQEQALKQPLFSLLSSNWHIVEPSKAAQLAKSLSHFVDKIDNHLALTFFSIELSFYKQSKLISFLQSDINNHQKWCYFIEAATDKPNHYQYYTLNGLSAPIHDCNTRIPVELTKSNTLDYLCFFCFFVQSEGGSFYILPEVNDPIIPPVLWDKNFIHNNQLLNLIECFIPPKVKHQGKNSSIYEATMYFDCTISVVELEVFNSGQVRLKTSKDIASALPFRLQITLS</sequence>
<dbReference type="EMBL" id="JAVRIF010000002">
    <property type="protein sequence ID" value="MDT0603087.1"/>
    <property type="molecule type" value="Genomic_DNA"/>
</dbReference>
<comment type="caution">
    <text evidence="1">The sequence shown here is derived from an EMBL/GenBank/DDBJ whole genome shotgun (WGS) entry which is preliminary data.</text>
</comment>
<proteinExistence type="predicted"/>
<reference evidence="1 2" key="1">
    <citation type="submission" date="2023-09" db="EMBL/GenBank/DDBJ databases">
        <authorList>
            <person name="Rey-Velasco X."/>
        </authorList>
    </citation>
    <scope>NUCLEOTIDE SEQUENCE [LARGE SCALE GENOMIC DNA]</scope>
    <source>
        <strain evidence="1 2">W431</strain>
    </source>
</reference>
<organism evidence="1 2">
    <name type="scientific">Thalassotalea castellviae</name>
    <dbReference type="NCBI Taxonomy" id="3075612"/>
    <lineage>
        <taxon>Bacteria</taxon>
        <taxon>Pseudomonadati</taxon>
        <taxon>Pseudomonadota</taxon>
        <taxon>Gammaproteobacteria</taxon>
        <taxon>Alteromonadales</taxon>
        <taxon>Colwelliaceae</taxon>
        <taxon>Thalassotalea</taxon>
    </lineage>
</organism>
<protein>
    <submittedName>
        <fullName evidence="1">Uncharacterized protein</fullName>
    </submittedName>
</protein>
<evidence type="ECO:0000313" key="1">
    <source>
        <dbReference type="EMBL" id="MDT0603087.1"/>
    </source>
</evidence>
<name>A0ABU2ZYT9_9GAMM</name>
<gene>
    <name evidence="1" type="ORF">RM573_05725</name>
</gene>
<accession>A0ABU2ZYT9</accession>
<dbReference type="RefSeq" id="WP_311578547.1">
    <property type="nucleotide sequence ID" value="NZ_JAVRIF010000002.1"/>
</dbReference>